<reference evidence="2 3" key="1">
    <citation type="journal article" date="2015" name="Nature">
        <title>rRNA introns, odd ribosomes, and small enigmatic genomes across a large radiation of phyla.</title>
        <authorList>
            <person name="Brown C.T."/>
            <person name="Hug L.A."/>
            <person name="Thomas B.C."/>
            <person name="Sharon I."/>
            <person name="Castelle C.J."/>
            <person name="Singh A."/>
            <person name="Wilkins M.J."/>
            <person name="Williams K.H."/>
            <person name="Banfield J.F."/>
        </authorList>
    </citation>
    <scope>NUCLEOTIDE SEQUENCE [LARGE SCALE GENOMIC DNA]</scope>
</reference>
<dbReference type="AlphaFoldDB" id="A0A0G1TKW8"/>
<name>A0A0G1TKW8_9BACT</name>
<dbReference type="SUPFAM" id="SSF52200">
    <property type="entry name" value="Toll/Interleukin receptor TIR domain"/>
    <property type="match status" value="1"/>
</dbReference>
<feature type="domain" description="Thoeris protein ThsB TIR-like" evidence="1">
    <location>
        <begin position="23"/>
        <end position="108"/>
    </location>
</feature>
<sequence>MYDQNYSHVLSETLQESEKHKVFISFHHEDQLYRDKFDSLYGNYFISKSVETGNIDPDNSDEYIKRLIQDEHISDSSVVVALYGANTWKRKHVDWEVYAALDKKVGGYSGLMVMVLPNFPVDPFDSFRRYDERQLYPYCI</sequence>
<organism evidence="2 3">
    <name type="scientific">Candidatus Amesbacteria bacterium GW2011_GWA2_47_11</name>
    <dbReference type="NCBI Taxonomy" id="1618357"/>
    <lineage>
        <taxon>Bacteria</taxon>
        <taxon>Candidatus Amesiibacteriota</taxon>
    </lineage>
</organism>
<gene>
    <name evidence="2" type="ORF">UX78_C0033G0004</name>
</gene>
<dbReference type="Gene3D" id="3.40.50.10140">
    <property type="entry name" value="Toll/interleukin-1 receptor homology (TIR) domain"/>
    <property type="match status" value="1"/>
</dbReference>
<comment type="caution">
    <text evidence="2">The sequence shown here is derived from an EMBL/GenBank/DDBJ whole genome shotgun (WGS) entry which is preliminary data.</text>
</comment>
<proteinExistence type="predicted"/>
<dbReference type="InterPro" id="IPR015032">
    <property type="entry name" value="ThsB__TIR-like_domain"/>
</dbReference>
<dbReference type="Proteomes" id="UP000034607">
    <property type="component" value="Unassembled WGS sequence"/>
</dbReference>
<evidence type="ECO:0000313" key="3">
    <source>
        <dbReference type="Proteomes" id="UP000034607"/>
    </source>
</evidence>
<dbReference type="EMBL" id="LCNM01000033">
    <property type="protein sequence ID" value="KKU54813.1"/>
    <property type="molecule type" value="Genomic_DNA"/>
</dbReference>
<dbReference type="InterPro" id="IPR035897">
    <property type="entry name" value="Toll_tir_struct_dom_sf"/>
</dbReference>
<dbReference type="Pfam" id="PF08937">
    <property type="entry name" value="ThsB_TIR"/>
    <property type="match status" value="1"/>
</dbReference>
<protein>
    <recommendedName>
        <fullName evidence="1">Thoeris protein ThsB TIR-like domain-containing protein</fullName>
    </recommendedName>
</protein>
<evidence type="ECO:0000259" key="1">
    <source>
        <dbReference type="Pfam" id="PF08937"/>
    </source>
</evidence>
<accession>A0A0G1TKW8</accession>
<evidence type="ECO:0000313" key="2">
    <source>
        <dbReference type="EMBL" id="KKU54813.1"/>
    </source>
</evidence>